<dbReference type="HAMAP" id="MF_02087">
    <property type="entry name" value="PLP_homeostasis"/>
    <property type="match status" value="1"/>
</dbReference>
<dbReference type="EMBL" id="ARYJ01000002">
    <property type="protein sequence ID" value="KCZ90370.1"/>
    <property type="molecule type" value="Genomic_DNA"/>
</dbReference>
<dbReference type="OrthoDB" id="9804072at2"/>
<evidence type="ECO:0000256" key="4">
    <source>
        <dbReference type="RuleBase" id="RU004514"/>
    </source>
</evidence>
<dbReference type="FunFam" id="3.20.20.10:FF:000018">
    <property type="entry name" value="Pyridoxal phosphate homeostasis protein"/>
    <property type="match status" value="1"/>
</dbReference>
<dbReference type="InterPro" id="IPR011078">
    <property type="entry name" value="PyrdxlP_homeostasis"/>
</dbReference>
<dbReference type="PIRSF" id="PIRSF004848">
    <property type="entry name" value="YBL036c_PLPDEIII"/>
    <property type="match status" value="1"/>
</dbReference>
<dbReference type="SUPFAM" id="SSF51419">
    <property type="entry name" value="PLP-binding barrel"/>
    <property type="match status" value="1"/>
</dbReference>
<dbReference type="STRING" id="1280952.HJA_04046"/>
<name>A0A059FI94_9PROT</name>
<evidence type="ECO:0000259" key="5">
    <source>
        <dbReference type="Pfam" id="PF01168"/>
    </source>
</evidence>
<dbReference type="eggNOG" id="COG0325">
    <property type="taxonomic scope" value="Bacteria"/>
</dbReference>
<dbReference type="PATRIC" id="fig|1280952.3.peg.798"/>
<dbReference type="Pfam" id="PF01168">
    <property type="entry name" value="Ala_racemase_N"/>
    <property type="match status" value="1"/>
</dbReference>
<organism evidence="6 7">
    <name type="scientific">Hyphomonas jannaschiana VP2</name>
    <dbReference type="NCBI Taxonomy" id="1280952"/>
    <lineage>
        <taxon>Bacteria</taxon>
        <taxon>Pseudomonadati</taxon>
        <taxon>Pseudomonadota</taxon>
        <taxon>Alphaproteobacteria</taxon>
        <taxon>Hyphomonadales</taxon>
        <taxon>Hyphomonadaceae</taxon>
        <taxon>Hyphomonas</taxon>
    </lineage>
</organism>
<dbReference type="Proteomes" id="UP000024816">
    <property type="component" value="Unassembled WGS sequence"/>
</dbReference>
<dbReference type="Gene3D" id="3.20.20.10">
    <property type="entry name" value="Alanine racemase"/>
    <property type="match status" value="1"/>
</dbReference>
<reference evidence="6 7" key="1">
    <citation type="journal article" date="2014" name="Antonie Van Leeuwenhoek">
        <title>Hyphomonas beringensis sp. nov. and Hyphomonas chukchiensis sp. nov., isolated from surface seawater of the Bering Sea and Chukchi Sea.</title>
        <authorList>
            <person name="Li C."/>
            <person name="Lai Q."/>
            <person name="Li G."/>
            <person name="Dong C."/>
            <person name="Wang J."/>
            <person name="Liao Y."/>
            <person name="Shao Z."/>
        </authorList>
    </citation>
    <scope>NUCLEOTIDE SEQUENCE [LARGE SCALE GENOMIC DNA]</scope>
    <source>
        <strain evidence="6 7">VP2</strain>
    </source>
</reference>
<keyword evidence="1 2" id="KW-0663">Pyridoxal phosphate</keyword>
<dbReference type="NCBIfam" id="TIGR00044">
    <property type="entry name" value="YggS family pyridoxal phosphate-dependent enzyme"/>
    <property type="match status" value="1"/>
</dbReference>
<dbReference type="AlphaFoldDB" id="A0A059FI94"/>
<evidence type="ECO:0000256" key="3">
    <source>
        <dbReference type="PIRSR" id="PIRSR004848-1"/>
    </source>
</evidence>
<feature type="domain" description="Alanine racemase N-terminal" evidence="5">
    <location>
        <begin position="36"/>
        <end position="247"/>
    </location>
</feature>
<feature type="modified residue" description="N6-(pyridoxal phosphate)lysine" evidence="2 3">
    <location>
        <position position="53"/>
    </location>
</feature>
<evidence type="ECO:0000313" key="7">
    <source>
        <dbReference type="Proteomes" id="UP000024816"/>
    </source>
</evidence>
<evidence type="ECO:0000256" key="2">
    <source>
        <dbReference type="HAMAP-Rule" id="MF_02087"/>
    </source>
</evidence>
<dbReference type="InterPro" id="IPR001608">
    <property type="entry name" value="Ala_racemase_N"/>
</dbReference>
<evidence type="ECO:0000256" key="1">
    <source>
        <dbReference type="ARBA" id="ARBA00022898"/>
    </source>
</evidence>
<gene>
    <name evidence="6" type="ORF">HJA_04046</name>
</gene>
<sequence length="258" mass="28800">MNSHAPDQPTISATTSDRQLLINNLAFVKGQMARACQRSGRHAREVTLLPVTKTVGESRLRMAYEAGLRTFGENRVQEVRTKASAMTDLDIKWSIIGHLQTNKVKYVARFATEFQALDSLKLASALDRRLQAEGRSLNVLIQVNSSGEESKYGIPPADILPFVRQLVPFASLKVQGLMTLATFSGDEQRVRPCFRLMRRLRDRLRQEAPDSLSFDTLSMGMSGDFPIAIEEGATVVRIGQALFGQRPLPDSHYWPQSP</sequence>
<dbReference type="InterPro" id="IPR029066">
    <property type="entry name" value="PLP-binding_barrel"/>
</dbReference>
<comment type="cofactor">
    <cofactor evidence="3">
        <name>pyridoxal 5'-phosphate</name>
        <dbReference type="ChEBI" id="CHEBI:597326"/>
    </cofactor>
</comment>
<dbReference type="PANTHER" id="PTHR10146">
    <property type="entry name" value="PROLINE SYNTHETASE CO-TRANSCRIBED BACTERIAL HOMOLOG PROTEIN"/>
    <property type="match status" value="1"/>
</dbReference>
<dbReference type="PANTHER" id="PTHR10146:SF14">
    <property type="entry name" value="PYRIDOXAL PHOSPHATE HOMEOSTASIS PROTEIN"/>
    <property type="match status" value="1"/>
</dbReference>
<comment type="similarity">
    <text evidence="2 4">Belongs to the pyridoxal phosphate-binding protein YggS/PROSC family.</text>
</comment>
<dbReference type="GO" id="GO:0030170">
    <property type="term" value="F:pyridoxal phosphate binding"/>
    <property type="evidence" value="ECO:0007669"/>
    <property type="project" value="UniProtKB-UniRule"/>
</dbReference>
<evidence type="ECO:0000313" key="6">
    <source>
        <dbReference type="EMBL" id="KCZ90370.1"/>
    </source>
</evidence>
<protein>
    <recommendedName>
        <fullName evidence="2">Pyridoxal phosphate homeostasis protein</fullName>
        <shortName evidence="2">PLP homeostasis protein</shortName>
    </recommendedName>
</protein>
<proteinExistence type="inferred from homology"/>
<dbReference type="RefSeq" id="WP_035578916.1">
    <property type="nucleotide sequence ID" value="NZ_ARYJ01000002.1"/>
</dbReference>
<accession>A0A059FI94</accession>
<dbReference type="CDD" id="cd00635">
    <property type="entry name" value="PLPDE_III_YBL036c_like"/>
    <property type="match status" value="1"/>
</dbReference>
<keyword evidence="7" id="KW-1185">Reference proteome</keyword>
<comment type="caution">
    <text evidence="6">The sequence shown here is derived from an EMBL/GenBank/DDBJ whole genome shotgun (WGS) entry which is preliminary data.</text>
</comment>
<comment type="function">
    <text evidence="2">Pyridoxal 5'-phosphate (PLP)-binding protein, which is involved in PLP homeostasis.</text>
</comment>